<keyword evidence="3" id="KW-0862">Zinc</keyword>
<dbReference type="Pfam" id="PF05180">
    <property type="entry name" value="zf-DNL"/>
    <property type="match status" value="1"/>
</dbReference>
<dbReference type="EMBL" id="KZ825986">
    <property type="protein sequence ID" value="PYH90356.1"/>
    <property type="molecule type" value="Genomic_DNA"/>
</dbReference>
<dbReference type="GO" id="GO:0050821">
    <property type="term" value="P:protein stabilization"/>
    <property type="evidence" value="ECO:0007669"/>
    <property type="project" value="TreeGrafter"/>
</dbReference>
<evidence type="ECO:0000256" key="4">
    <source>
        <dbReference type="PROSITE-ProRule" id="PRU00834"/>
    </source>
</evidence>
<dbReference type="STRING" id="1448320.A0A319CYN2"/>
<keyword evidence="2 4" id="KW-0863">Zinc-finger</keyword>
<dbReference type="GO" id="GO:0005739">
    <property type="term" value="C:mitochondrion"/>
    <property type="evidence" value="ECO:0007669"/>
    <property type="project" value="TreeGrafter"/>
</dbReference>
<gene>
    <name evidence="7" type="ORF">BO71DRAFT_402289</name>
</gene>
<evidence type="ECO:0000256" key="1">
    <source>
        <dbReference type="ARBA" id="ARBA00022723"/>
    </source>
</evidence>
<feature type="region of interest" description="Disordered" evidence="5">
    <location>
        <begin position="193"/>
        <end position="222"/>
    </location>
</feature>
<dbReference type="Proteomes" id="UP000247810">
    <property type="component" value="Unassembled WGS sequence"/>
</dbReference>
<feature type="region of interest" description="Disordered" evidence="5">
    <location>
        <begin position="70"/>
        <end position="113"/>
    </location>
</feature>
<dbReference type="GO" id="GO:0030150">
    <property type="term" value="P:protein import into mitochondrial matrix"/>
    <property type="evidence" value="ECO:0007669"/>
    <property type="project" value="TreeGrafter"/>
</dbReference>
<proteinExistence type="predicted"/>
<feature type="compositionally biased region" description="Basic and acidic residues" evidence="5">
    <location>
        <begin position="98"/>
        <end position="112"/>
    </location>
</feature>
<evidence type="ECO:0000313" key="8">
    <source>
        <dbReference type="Proteomes" id="UP000247810"/>
    </source>
</evidence>
<dbReference type="VEuPathDB" id="FungiDB:BO71DRAFT_402289"/>
<reference evidence="7 8" key="1">
    <citation type="submission" date="2018-02" db="EMBL/GenBank/DDBJ databases">
        <title>The genomes of Aspergillus section Nigri reveals drivers in fungal speciation.</title>
        <authorList>
            <consortium name="DOE Joint Genome Institute"/>
            <person name="Vesth T.C."/>
            <person name="Nybo J."/>
            <person name="Theobald S."/>
            <person name="Brandl J."/>
            <person name="Frisvad J.C."/>
            <person name="Nielsen K.F."/>
            <person name="Lyhne E.K."/>
            <person name="Kogle M.E."/>
            <person name="Kuo A."/>
            <person name="Riley R."/>
            <person name="Clum A."/>
            <person name="Nolan M."/>
            <person name="Lipzen A."/>
            <person name="Salamov A."/>
            <person name="Henrissat B."/>
            <person name="Wiebenga A."/>
            <person name="De vries R.P."/>
            <person name="Grigoriev I.V."/>
            <person name="Mortensen U.H."/>
            <person name="Andersen M.R."/>
            <person name="Baker S.E."/>
        </authorList>
    </citation>
    <scope>NUCLEOTIDE SEQUENCE [LARGE SCALE GENOMIC DNA]</scope>
    <source>
        <strain evidence="7 8">CBS 707.79</strain>
    </source>
</reference>
<dbReference type="GO" id="GO:0008270">
    <property type="term" value="F:zinc ion binding"/>
    <property type="evidence" value="ECO:0007669"/>
    <property type="project" value="UniProtKB-KW"/>
</dbReference>
<evidence type="ECO:0000313" key="7">
    <source>
        <dbReference type="EMBL" id="PYH90356.1"/>
    </source>
</evidence>
<dbReference type="InterPro" id="IPR024158">
    <property type="entry name" value="Mt_import_TIM15"/>
</dbReference>
<dbReference type="GO" id="GO:0051087">
    <property type="term" value="F:protein-folding chaperone binding"/>
    <property type="evidence" value="ECO:0007669"/>
    <property type="project" value="TreeGrafter"/>
</dbReference>
<accession>A0A319CYN2</accession>
<dbReference type="GO" id="GO:0006457">
    <property type="term" value="P:protein folding"/>
    <property type="evidence" value="ECO:0007669"/>
    <property type="project" value="TreeGrafter"/>
</dbReference>
<feature type="compositionally biased region" description="Low complexity" evidence="5">
    <location>
        <begin position="18"/>
        <end position="44"/>
    </location>
</feature>
<protein>
    <submittedName>
        <fullName evidence="7">Zf-DNL-domain-containing protein</fullName>
    </submittedName>
</protein>
<name>A0A319CYN2_9EURO</name>
<dbReference type="PANTHER" id="PTHR20922:SF13">
    <property type="entry name" value="DNL-TYPE ZINC FINGER PROTEIN"/>
    <property type="match status" value="1"/>
</dbReference>
<keyword evidence="8" id="KW-1185">Reference proteome</keyword>
<dbReference type="PANTHER" id="PTHR20922">
    <property type="entry name" value="DNL-TYPE ZINC FINGER PROTEIN"/>
    <property type="match status" value="1"/>
</dbReference>
<evidence type="ECO:0000256" key="3">
    <source>
        <dbReference type="ARBA" id="ARBA00022833"/>
    </source>
</evidence>
<sequence length="222" mass="24355">MRPFPSISQGLRALQSALPRSTTTTTTATSSISRKSSSLTTPSSRPFSQLISSRPPSYKSIIRQYLPLTTLRNNSSSSNPDNDSPSPLTDRSPNATTDAEHAEQNRIRRENEPAYQITFTCKPCDTRSSHRISKHGYHRGTILIKCPSCANRHVIADNLNIFFDKKQNLEDILNEQGAKLKRGYLDGDMEFWDDGSVTPKEKGDGDAAAAGAKGGEDQGKLA</sequence>
<dbReference type="InterPro" id="IPR007853">
    <property type="entry name" value="Znf_DNL-typ"/>
</dbReference>
<feature type="compositionally biased region" description="Low complexity" evidence="5">
    <location>
        <begin position="73"/>
        <end position="87"/>
    </location>
</feature>
<keyword evidence="1" id="KW-0479">Metal-binding</keyword>
<feature type="domain" description="DNL-type" evidence="6">
    <location>
        <begin position="110"/>
        <end position="205"/>
    </location>
</feature>
<dbReference type="AlphaFoldDB" id="A0A319CYN2"/>
<dbReference type="OrthoDB" id="512667at2759"/>
<evidence type="ECO:0000256" key="2">
    <source>
        <dbReference type="ARBA" id="ARBA00022771"/>
    </source>
</evidence>
<evidence type="ECO:0000256" key="5">
    <source>
        <dbReference type="SAM" id="MobiDB-lite"/>
    </source>
</evidence>
<dbReference type="PROSITE" id="PS51501">
    <property type="entry name" value="ZF_DNL"/>
    <property type="match status" value="1"/>
</dbReference>
<evidence type="ECO:0000259" key="6">
    <source>
        <dbReference type="PROSITE" id="PS51501"/>
    </source>
</evidence>
<organism evidence="7 8">
    <name type="scientific">Aspergillus ellipticus CBS 707.79</name>
    <dbReference type="NCBI Taxonomy" id="1448320"/>
    <lineage>
        <taxon>Eukaryota</taxon>
        <taxon>Fungi</taxon>
        <taxon>Dikarya</taxon>
        <taxon>Ascomycota</taxon>
        <taxon>Pezizomycotina</taxon>
        <taxon>Eurotiomycetes</taxon>
        <taxon>Eurotiomycetidae</taxon>
        <taxon>Eurotiales</taxon>
        <taxon>Aspergillaceae</taxon>
        <taxon>Aspergillus</taxon>
        <taxon>Aspergillus subgen. Circumdati</taxon>
    </lineage>
</organism>
<feature type="region of interest" description="Disordered" evidence="5">
    <location>
        <begin position="18"/>
        <end position="53"/>
    </location>
</feature>